<protein>
    <submittedName>
        <fullName evidence="9">MFS transporter</fullName>
    </submittedName>
</protein>
<keyword evidence="4 7" id="KW-0812">Transmembrane</keyword>
<feature type="transmembrane region" description="Helical" evidence="7">
    <location>
        <begin position="390"/>
        <end position="413"/>
    </location>
</feature>
<dbReference type="Pfam" id="PF07690">
    <property type="entry name" value="MFS_1"/>
    <property type="match status" value="1"/>
</dbReference>
<feature type="transmembrane region" description="Helical" evidence="7">
    <location>
        <begin position="172"/>
        <end position="190"/>
    </location>
</feature>
<keyword evidence="5 7" id="KW-1133">Transmembrane helix</keyword>
<comment type="subcellular location">
    <subcellularLocation>
        <location evidence="1">Cell membrane</location>
        <topology evidence="1">Multi-pass membrane protein</topology>
    </subcellularLocation>
</comment>
<comment type="caution">
    <text evidence="9">The sequence shown here is derived from an EMBL/GenBank/DDBJ whole genome shotgun (WGS) entry which is preliminary data.</text>
</comment>
<proteinExistence type="predicted"/>
<evidence type="ECO:0000256" key="5">
    <source>
        <dbReference type="ARBA" id="ARBA00022989"/>
    </source>
</evidence>
<name>A0ABQ0MTB2_9GAMM</name>
<feature type="transmembrane region" description="Helical" evidence="7">
    <location>
        <begin position="35"/>
        <end position="53"/>
    </location>
</feature>
<keyword evidence="2" id="KW-0813">Transport</keyword>
<dbReference type="InterPro" id="IPR036259">
    <property type="entry name" value="MFS_trans_sf"/>
</dbReference>
<accession>A0ABQ0MTB2</accession>
<feature type="transmembrane region" description="Helical" evidence="7">
    <location>
        <begin position="351"/>
        <end position="370"/>
    </location>
</feature>
<feature type="transmembrane region" description="Helical" evidence="7">
    <location>
        <begin position="289"/>
        <end position="309"/>
    </location>
</feature>
<evidence type="ECO:0000256" key="4">
    <source>
        <dbReference type="ARBA" id="ARBA00022692"/>
    </source>
</evidence>
<evidence type="ECO:0000256" key="6">
    <source>
        <dbReference type="ARBA" id="ARBA00023136"/>
    </source>
</evidence>
<gene>
    <name evidence="9" type="ORF">MTCD1_01183</name>
</gene>
<dbReference type="Gene3D" id="1.20.1250.20">
    <property type="entry name" value="MFS general substrate transporter like domains"/>
    <property type="match status" value="1"/>
</dbReference>
<dbReference type="InterPro" id="IPR050171">
    <property type="entry name" value="MFS_Transporters"/>
</dbReference>
<evidence type="ECO:0000256" key="7">
    <source>
        <dbReference type="SAM" id="Phobius"/>
    </source>
</evidence>
<dbReference type="EMBL" id="BDQM01000006">
    <property type="protein sequence ID" value="GAW95580.1"/>
    <property type="molecule type" value="Genomic_DNA"/>
</dbReference>
<sequence length="481" mass="52729">MTTDASTEMKKNVTLWRGFPKIFWTANGVELLERAAYYGVFIVITLYLSRILGFDDIEAAWISGSFSAGLYLLPTFTGALADKIGFRNSLLLAFGLLTIGYAGLAIFPALLEEQGLVQYGREVTFTGLLAADIRWAIVPIMVVIMIGGSFIKAVITATVAKSTTAANRAKGFSIFYMMVNIGAFSGKTIVKPLRESMGDLGLINLNYFAAAMTLLAFVSVLFFFKNTKNKDDCKSLSEIWAALFKVLSNGRLVSLILIITGFWMVQHQLYATMPKYVLRMAGEGASPSWYANVNPLIVVLTVSLVTAMMRKRSALFSMTTGMLIMPLSALLMASGNLIATDIDLGFMTMHPIAFMMIIGIVFQGLAESFISPRFLEYFSLQAPKGEEGLYLGFSHLHSFFSSLLGFGLSGYLLNAYCPDPRKFSSHEAWQAAAVNAHYIWYVFAGIATVSAIALVIYGWVIKRLDAKADSTAVKPVEQQTA</sequence>
<feature type="transmembrane region" description="Helical" evidence="7">
    <location>
        <begin position="135"/>
        <end position="160"/>
    </location>
</feature>
<keyword evidence="10" id="KW-1185">Reference proteome</keyword>
<feature type="transmembrane region" description="Helical" evidence="7">
    <location>
        <begin position="202"/>
        <end position="224"/>
    </location>
</feature>
<feature type="transmembrane region" description="Helical" evidence="7">
    <location>
        <begin position="59"/>
        <end position="81"/>
    </location>
</feature>
<reference evidence="9 10" key="1">
    <citation type="submission" date="2017-06" db="EMBL/GenBank/DDBJ databases">
        <title>Whole Genome Sequences of Colwellia marinimaniae MTCD1.</title>
        <authorList>
            <person name="Kusumoto H."/>
            <person name="Inoue M."/>
            <person name="Tanikawa K."/>
            <person name="Maeji H."/>
            <person name="Cameron J.H."/>
            <person name="Bartlett D.H."/>
        </authorList>
    </citation>
    <scope>NUCLEOTIDE SEQUENCE [LARGE SCALE GENOMIC DNA]</scope>
    <source>
        <strain evidence="9 10">MTCD1</strain>
    </source>
</reference>
<dbReference type="PANTHER" id="PTHR23517:SF2">
    <property type="entry name" value="MULTIDRUG RESISTANCE PROTEIN MDTH"/>
    <property type="match status" value="1"/>
</dbReference>
<evidence type="ECO:0000313" key="10">
    <source>
        <dbReference type="Proteomes" id="UP000197068"/>
    </source>
</evidence>
<feature type="domain" description="Major facilitator superfamily (MFS) profile" evidence="8">
    <location>
        <begin position="1"/>
        <end position="462"/>
    </location>
</feature>
<dbReference type="InterPro" id="IPR011701">
    <property type="entry name" value="MFS"/>
</dbReference>
<feature type="transmembrane region" description="Helical" evidence="7">
    <location>
        <begin position="321"/>
        <end position="339"/>
    </location>
</feature>
<keyword evidence="3" id="KW-1003">Cell membrane</keyword>
<organism evidence="9 10">
    <name type="scientific">Colwellia marinimaniae</name>
    <dbReference type="NCBI Taxonomy" id="1513592"/>
    <lineage>
        <taxon>Bacteria</taxon>
        <taxon>Pseudomonadati</taxon>
        <taxon>Pseudomonadota</taxon>
        <taxon>Gammaproteobacteria</taxon>
        <taxon>Alteromonadales</taxon>
        <taxon>Colwelliaceae</taxon>
        <taxon>Colwellia</taxon>
    </lineage>
</organism>
<dbReference type="RefSeq" id="WP_057183363.1">
    <property type="nucleotide sequence ID" value="NZ_BDQM01000006.1"/>
</dbReference>
<dbReference type="InterPro" id="IPR020846">
    <property type="entry name" value="MFS_dom"/>
</dbReference>
<keyword evidence="6 7" id="KW-0472">Membrane</keyword>
<evidence type="ECO:0000256" key="3">
    <source>
        <dbReference type="ARBA" id="ARBA00022475"/>
    </source>
</evidence>
<evidence type="ECO:0000259" key="8">
    <source>
        <dbReference type="PROSITE" id="PS50850"/>
    </source>
</evidence>
<dbReference type="PROSITE" id="PS50850">
    <property type="entry name" value="MFS"/>
    <property type="match status" value="1"/>
</dbReference>
<dbReference type="InterPro" id="IPR018456">
    <property type="entry name" value="PTR2_symporter_CS"/>
</dbReference>
<dbReference type="SUPFAM" id="SSF103473">
    <property type="entry name" value="MFS general substrate transporter"/>
    <property type="match status" value="1"/>
</dbReference>
<dbReference type="Proteomes" id="UP000197068">
    <property type="component" value="Unassembled WGS sequence"/>
</dbReference>
<dbReference type="PROSITE" id="PS01023">
    <property type="entry name" value="PTR2_2"/>
    <property type="match status" value="1"/>
</dbReference>
<feature type="transmembrane region" description="Helical" evidence="7">
    <location>
        <begin position="438"/>
        <end position="460"/>
    </location>
</feature>
<feature type="transmembrane region" description="Helical" evidence="7">
    <location>
        <begin position="252"/>
        <end position="269"/>
    </location>
</feature>
<evidence type="ECO:0000256" key="2">
    <source>
        <dbReference type="ARBA" id="ARBA00022448"/>
    </source>
</evidence>
<dbReference type="PANTHER" id="PTHR23517">
    <property type="entry name" value="RESISTANCE PROTEIN MDTM, PUTATIVE-RELATED-RELATED"/>
    <property type="match status" value="1"/>
</dbReference>
<evidence type="ECO:0000313" key="9">
    <source>
        <dbReference type="EMBL" id="GAW95580.1"/>
    </source>
</evidence>
<evidence type="ECO:0000256" key="1">
    <source>
        <dbReference type="ARBA" id="ARBA00004651"/>
    </source>
</evidence>
<feature type="transmembrane region" description="Helical" evidence="7">
    <location>
        <begin position="90"/>
        <end position="111"/>
    </location>
</feature>